<feature type="transmembrane region" description="Helical" evidence="3">
    <location>
        <begin position="472"/>
        <end position="494"/>
    </location>
</feature>
<evidence type="ECO:0000256" key="3">
    <source>
        <dbReference type="SAM" id="Phobius"/>
    </source>
</evidence>
<protein>
    <submittedName>
        <fullName evidence="4">Uncharacterized protein</fullName>
    </submittedName>
</protein>
<keyword evidence="1" id="KW-0175">Coiled coil</keyword>
<sequence>MEPVDSGRMPKIPHAPLESEGIRVEKVPSTTSDIRVKSVKESAKYQKLSGDFSEDIEDTTLRESLTELSEFGSELSGSLETAELISEAETPSVQEWAERNAPYWVDLILAKDEAAEKFNQFFTSTLNPFSTPTEYMSVFVGVPLGHVAKIRDYNGIGKELSTDIGYLRLAYSLPAHIGAAGILIYRIAIYREIAKQVAKMKVEYKANPDPALKAKIREVKKWLTLRKSVLKAQSIGTSLKLVGFVPQFTKVGLRIATETGHGLGPIMSGWVGLGMGGIGGTLLILGKTMQLSKNIKDEKMHRKWIDIHRETERVIDRVNSEDIKKSEEMISALLSKRKETDELRRKQLNKIIENLKSQSFEDCLKALKNVGMRIPLEIHTKEQLLEVFKNYAERDNLIEETIRHQDTISQLTRNGLKAQSLKKQKLEHRFSKFKLGSSTVSLLLAVISTAIMTTLAVLALVGVFSFPPLGLALLGLGFSLATIAVIVTGGLYFYSQKPALTKEWLKGVNYRLALYGIPATYQAFKLQLKKIKQLRKAYAVHDLNVKINELEGILKFPNQEVSFSHLPKSLQPLVKKYQKGGLSLDEREHLKEQLKKESEKYQKKLAQNEETKQKIDAQILAAEKKLKYWKGKQAPLEKRLIQAGLRDYLKASRLDIDTKGEPIPFSQILVEGILHEPSQLDAEMEGILVHKMGIDFSKIKKIEDKEGAKEALIPLIDAYFAQGQGKIISYIKKQLKEQTHARAR</sequence>
<keyword evidence="3" id="KW-1133">Transmembrane helix</keyword>
<evidence type="ECO:0000313" key="5">
    <source>
        <dbReference type="Proteomes" id="UP000000495"/>
    </source>
</evidence>
<organism evidence="4 5">
    <name type="scientific">Parachlamydia acanthamoebae (strain UV7)</name>
    <dbReference type="NCBI Taxonomy" id="765952"/>
    <lineage>
        <taxon>Bacteria</taxon>
        <taxon>Pseudomonadati</taxon>
        <taxon>Chlamydiota</taxon>
        <taxon>Chlamydiia</taxon>
        <taxon>Parachlamydiales</taxon>
        <taxon>Parachlamydiaceae</taxon>
        <taxon>Parachlamydia</taxon>
    </lineage>
</organism>
<name>F8L2D7_PARAV</name>
<dbReference type="EMBL" id="FR872580">
    <property type="protein sequence ID" value="CCB87450.1"/>
    <property type="molecule type" value="Genomic_DNA"/>
</dbReference>
<evidence type="ECO:0000313" key="4">
    <source>
        <dbReference type="EMBL" id="CCB87450.1"/>
    </source>
</evidence>
<proteinExistence type="predicted"/>
<keyword evidence="3" id="KW-0472">Membrane</keyword>
<keyword evidence="5" id="KW-1185">Reference proteome</keyword>
<feature type="region of interest" description="Disordered" evidence="2">
    <location>
        <begin position="1"/>
        <end position="28"/>
    </location>
</feature>
<dbReference type="RefSeq" id="WP_013925601.1">
    <property type="nucleotide sequence ID" value="NC_015702.1"/>
</dbReference>
<dbReference type="HOGENOM" id="CLU_373330_0_0_0"/>
<dbReference type="Proteomes" id="UP000000495">
    <property type="component" value="Chromosome"/>
</dbReference>
<feature type="transmembrane region" description="Helical" evidence="3">
    <location>
        <begin position="442"/>
        <end position="466"/>
    </location>
</feature>
<dbReference type="eggNOG" id="ENOG502ZX5K">
    <property type="taxonomic scope" value="Bacteria"/>
</dbReference>
<dbReference type="AlphaFoldDB" id="F8L2D7"/>
<feature type="transmembrane region" description="Helical" evidence="3">
    <location>
        <begin position="267"/>
        <end position="286"/>
    </location>
</feature>
<dbReference type="STRING" id="765952.PUV_25000"/>
<evidence type="ECO:0000256" key="2">
    <source>
        <dbReference type="SAM" id="MobiDB-lite"/>
    </source>
</evidence>
<feature type="coiled-coil region" evidence="1">
    <location>
        <begin position="584"/>
        <end position="625"/>
    </location>
</feature>
<reference key="1">
    <citation type="journal article" date="2011" name="Mol. Biol. Evol.">
        <title>Unity in variety -- the pan-genome of the Chlamydiae.</title>
        <authorList>
            <person name="Collingro A."/>
            <person name="Tischler P."/>
            <person name="Weinmaier T."/>
            <person name="Penz T."/>
            <person name="Heinz E."/>
            <person name="Brunham R.C."/>
            <person name="Read T.D."/>
            <person name="Bavoil P.M."/>
            <person name="Sachse K."/>
            <person name="Kahane S."/>
            <person name="Friedman M.G."/>
            <person name="Rattei T."/>
            <person name="Myers G.S.A."/>
            <person name="Horn M."/>
        </authorList>
    </citation>
    <scope>NUCLEOTIDE SEQUENCE</scope>
    <source>
        <strain>UV7</strain>
    </source>
</reference>
<keyword evidence="3" id="KW-0812">Transmembrane</keyword>
<gene>
    <name evidence="4" type="ordered locus">PUV_25000</name>
</gene>
<accession>F8L2D7</accession>
<reference evidence="4 5" key="2">
    <citation type="journal article" date="2011" name="Mol. Biol. Evol.">
        <title>Unity in variety--the pan-genome of the Chlamydiae.</title>
        <authorList>
            <person name="Collingro A."/>
            <person name="Tischler P."/>
            <person name="Weinmaier T."/>
            <person name="Penz T."/>
            <person name="Heinz E."/>
            <person name="Brunham R.C."/>
            <person name="Read T.D."/>
            <person name="Bavoil P.M."/>
            <person name="Sachse K."/>
            <person name="Kahane S."/>
            <person name="Friedman M.G."/>
            <person name="Rattei T."/>
            <person name="Myers G.S."/>
            <person name="Horn M."/>
        </authorList>
    </citation>
    <scope>NUCLEOTIDE SEQUENCE [LARGE SCALE GENOMIC DNA]</scope>
    <source>
        <strain evidence="5">UV7</strain>
    </source>
</reference>
<dbReference type="KEGG" id="puv:PUV_25000"/>
<evidence type="ECO:0000256" key="1">
    <source>
        <dbReference type="SAM" id="Coils"/>
    </source>
</evidence>